<keyword evidence="2" id="KW-1185">Reference proteome</keyword>
<accession>S7W686</accession>
<dbReference type="AlphaFoldDB" id="S7W686"/>
<sequence>MLFCGVNAIYNEISNKYYNIKKEVKNIIKNCELCSIRTTIVQVIQIQPIIIVKKLDRLQIDITYMLDYANSNNNFKYILNIIDCAQICMVIPLLKSNCR</sequence>
<reference evidence="2" key="1">
    <citation type="journal article" date="2013" name="PLoS Genet.">
        <title>The genome of Spraguea lophii and the basis of host-microsporidian interactions.</title>
        <authorList>
            <person name="Campbell S.E."/>
            <person name="Williams T.A."/>
            <person name="Yousuf A."/>
            <person name="Soanes D.M."/>
            <person name="Paszkiewicz K.H."/>
            <person name="Williams B.A.P."/>
        </authorList>
    </citation>
    <scope>NUCLEOTIDE SEQUENCE [LARGE SCALE GENOMIC DNA]</scope>
    <source>
        <strain evidence="2">42_110</strain>
    </source>
</reference>
<dbReference type="InParanoid" id="S7W686"/>
<dbReference type="Proteomes" id="UP000014978">
    <property type="component" value="Unassembled WGS sequence"/>
</dbReference>
<dbReference type="HOGENOM" id="CLU_2321894_0_0_1"/>
<evidence type="ECO:0000313" key="2">
    <source>
        <dbReference type="Proteomes" id="UP000014978"/>
    </source>
</evidence>
<gene>
    <name evidence="1" type="ORF">SLOPH_223</name>
</gene>
<proteinExistence type="predicted"/>
<dbReference type="OrthoDB" id="2273864at2759"/>
<evidence type="ECO:0000313" key="1">
    <source>
        <dbReference type="EMBL" id="EPR78320.1"/>
    </source>
</evidence>
<evidence type="ECO:0008006" key="3">
    <source>
        <dbReference type="Google" id="ProtNLM"/>
    </source>
</evidence>
<organism evidence="1 2">
    <name type="scientific">Spraguea lophii (strain 42_110)</name>
    <name type="common">Microsporidian parasite</name>
    <dbReference type="NCBI Taxonomy" id="1358809"/>
    <lineage>
        <taxon>Eukaryota</taxon>
        <taxon>Fungi</taxon>
        <taxon>Fungi incertae sedis</taxon>
        <taxon>Microsporidia</taxon>
        <taxon>Spragueidae</taxon>
        <taxon>Spraguea</taxon>
    </lineage>
</organism>
<dbReference type="VEuPathDB" id="MicrosporidiaDB:SLOPH_223"/>
<name>S7W686_SPRLO</name>
<dbReference type="EMBL" id="ATCN01000875">
    <property type="protein sequence ID" value="EPR78320.1"/>
    <property type="molecule type" value="Genomic_DNA"/>
</dbReference>
<comment type="caution">
    <text evidence="1">The sequence shown here is derived from an EMBL/GenBank/DDBJ whole genome shotgun (WGS) entry which is preliminary data.</text>
</comment>
<protein>
    <recommendedName>
        <fullName evidence="3">Integrase zinc-binding domain-containing protein</fullName>
    </recommendedName>
</protein>